<evidence type="ECO:0000313" key="6">
    <source>
        <dbReference type="Proteomes" id="UP001204772"/>
    </source>
</evidence>
<keyword evidence="2" id="KW-0812">Transmembrane</keyword>
<feature type="domain" description="CHAT" evidence="4">
    <location>
        <begin position="614"/>
        <end position="878"/>
    </location>
</feature>
<evidence type="ECO:0000256" key="1">
    <source>
        <dbReference type="PROSITE-ProRule" id="PRU00339"/>
    </source>
</evidence>
<organism evidence="5 6">
    <name type="scientific">Runella salmonicolor</name>
    <dbReference type="NCBI Taxonomy" id="2950278"/>
    <lineage>
        <taxon>Bacteria</taxon>
        <taxon>Pseudomonadati</taxon>
        <taxon>Bacteroidota</taxon>
        <taxon>Cytophagia</taxon>
        <taxon>Cytophagales</taxon>
        <taxon>Spirosomataceae</taxon>
        <taxon>Runella</taxon>
    </lineage>
</organism>
<proteinExistence type="predicted"/>
<name>A0ABT1G0L8_9BACT</name>
<evidence type="ECO:0000259" key="4">
    <source>
        <dbReference type="Pfam" id="PF12770"/>
    </source>
</evidence>
<dbReference type="InterPro" id="IPR011990">
    <property type="entry name" value="TPR-like_helical_dom_sf"/>
</dbReference>
<feature type="signal peptide" evidence="3">
    <location>
        <begin position="1"/>
        <end position="21"/>
    </location>
</feature>
<dbReference type="PROSITE" id="PS50005">
    <property type="entry name" value="TPR"/>
    <property type="match status" value="1"/>
</dbReference>
<evidence type="ECO:0000313" key="5">
    <source>
        <dbReference type="EMBL" id="MCP1386508.1"/>
    </source>
</evidence>
<dbReference type="SMART" id="SM00028">
    <property type="entry name" value="TPR"/>
    <property type="match status" value="7"/>
</dbReference>
<dbReference type="Pfam" id="PF12770">
    <property type="entry name" value="CHAT"/>
    <property type="match status" value="1"/>
</dbReference>
<accession>A0ABT1G0L8</accession>
<gene>
    <name evidence="5" type="ORF">NCI00_28960</name>
</gene>
<dbReference type="InterPro" id="IPR019734">
    <property type="entry name" value="TPR_rpt"/>
</dbReference>
<keyword evidence="2" id="KW-1133">Transmembrane helix</keyword>
<dbReference type="SUPFAM" id="SSF48452">
    <property type="entry name" value="TPR-like"/>
    <property type="match status" value="2"/>
</dbReference>
<keyword evidence="6" id="KW-1185">Reference proteome</keyword>
<comment type="caution">
    <text evidence="5">The sequence shown here is derived from an EMBL/GenBank/DDBJ whole genome shotgun (WGS) entry which is preliminary data.</text>
</comment>
<evidence type="ECO:0000256" key="2">
    <source>
        <dbReference type="SAM" id="Phobius"/>
    </source>
</evidence>
<keyword evidence="3" id="KW-0732">Signal</keyword>
<reference evidence="5 6" key="1">
    <citation type="submission" date="2022-06" db="EMBL/GenBank/DDBJ databases">
        <title>Runella sp. S5 genome sequencing.</title>
        <authorList>
            <person name="Park S."/>
        </authorList>
    </citation>
    <scope>NUCLEOTIDE SEQUENCE [LARGE SCALE GENOMIC DNA]</scope>
    <source>
        <strain evidence="5 6">S5</strain>
    </source>
</reference>
<dbReference type="EMBL" id="JAMZEL010000026">
    <property type="protein sequence ID" value="MCP1386508.1"/>
    <property type="molecule type" value="Genomic_DNA"/>
</dbReference>
<dbReference type="InterPro" id="IPR024983">
    <property type="entry name" value="CHAT_dom"/>
</dbReference>
<sequence length="922" mass="105955">MQKRSFLGVVFLLILSVLIFAQDTQYDAAARLLYKEALRLFNLPNATDQTDSLATIYFEQAAHLWRNSPQYHERIDSHEKAGTLYQTVGKQNAALQQYQMALSTGKQYQVSDSLLYKSYLYSGSAHYYLGTLDSATYYLEEAERIFNRFPQLDEANRLFNTFGVLYYEAGNYRQSINYFQRALQVERVDNDMTYAYKSNIASALRNLGEYDSAIVVYQSIRKLKANPYEVNINLGATFIEKNIPEAALQYLWKAGEQRGYYGIVQQNAFGKANLLQKRWLEADYHFREALKISERDFGKDSRNINLANTYKLMGDLALQRSQLDMTLAHYQQSMKLLVNGFDPKTLWQNPSNFSKSYNSYQLFETLCGKANALRLLYEKNPTAQYQNAAIDAYNTVFQLASYVQKTFDNEEARLYVVKKGYPFYEQAVQLMMKIYGRTKQPAHLQKAFAWAEQSKATVLQISLKENQIKTQSDIPDSLLRQERNLQYRRSGLLLRLRNASDSTQLASFSKQLLDNELELSRLIDHLHDFPTYYQQKFRSDSIDLTTIQQRILDKKTALLSYFQTADTVLCFAITQQQITHFSVPRTALFDKSVQNLLQNLQQVEAGRPYNGRVYAQYLYNCLVQPAEQQWVKIESVVVLPHANLSLLPFEALEDQKSRYLLEKYTFSYQYAAAFLKTSPPTKIEFSEMLSVAPFNEKTAKTYASLTASLDEIKPLKGVKLIGKQATKQYFLKYASESSAIHLATHAVVNNTNPLESFVVFSPTNADHRLYAHELSSINLGKAQLIFLSACETASGKIEQGEGVLSLARAFAAAGCHHLITSLWKAEDHATAFVTQQFYTYLHEGYDFAEALRKAKLDLLKDSRYAQFHSPQYWSHLIYISTPPRQTQWPVWLYIVPIILIISLIGGWMAKKKRNPQPTPHPR</sequence>
<feature type="transmembrane region" description="Helical" evidence="2">
    <location>
        <begin position="890"/>
        <end position="909"/>
    </location>
</feature>
<feature type="repeat" description="TPR" evidence="1">
    <location>
        <begin position="156"/>
        <end position="189"/>
    </location>
</feature>
<feature type="chain" id="PRO_5047450546" evidence="3">
    <location>
        <begin position="22"/>
        <end position="922"/>
    </location>
</feature>
<protein>
    <submittedName>
        <fullName evidence="5">CHAT domain-containing tetratricopeptide repeat protein</fullName>
    </submittedName>
</protein>
<keyword evidence="1" id="KW-0802">TPR repeat</keyword>
<dbReference type="PANTHER" id="PTHR10098:SF108">
    <property type="entry name" value="TETRATRICOPEPTIDE REPEAT PROTEIN 28"/>
    <property type="match status" value="1"/>
</dbReference>
<dbReference type="PANTHER" id="PTHR10098">
    <property type="entry name" value="RAPSYN-RELATED"/>
    <property type="match status" value="1"/>
</dbReference>
<keyword evidence="2" id="KW-0472">Membrane</keyword>
<dbReference type="Proteomes" id="UP001204772">
    <property type="component" value="Unassembled WGS sequence"/>
</dbReference>
<evidence type="ECO:0000256" key="3">
    <source>
        <dbReference type="SAM" id="SignalP"/>
    </source>
</evidence>
<dbReference type="RefSeq" id="WP_253533405.1">
    <property type="nucleotide sequence ID" value="NZ_JAMZEL010000026.1"/>
</dbReference>
<dbReference type="Gene3D" id="1.25.40.10">
    <property type="entry name" value="Tetratricopeptide repeat domain"/>
    <property type="match status" value="2"/>
</dbReference>